<feature type="signal peptide" evidence="2">
    <location>
        <begin position="1"/>
        <end position="23"/>
    </location>
</feature>
<feature type="region of interest" description="Disordered" evidence="1">
    <location>
        <begin position="199"/>
        <end position="251"/>
    </location>
</feature>
<dbReference type="AlphaFoldDB" id="A0A7S0YX48"/>
<sequence>MPVGGSLALTVILGVAMAGGVGCSVCDTAGRLTPGFAVPPSPAGLLGLLPGRAVGSGRGFGAIARRSLGAGRAGRWAGLRMGTSTDGSFGGMGTGGEQGDLEEGEDTSWQSLPRVFVLLFNPRTDSEGIYTLQIKRRDDRLVNTIVMFEEIEDAERYAGLLEAQDFPPPSVEVIEPSEIMEFATSAGYQTTFIPKGTLFMPPETNVDSSQRPWSLDGDGAGGGARNQPPGGGSSELDAVRQQLERMYGGSS</sequence>
<dbReference type="InterPro" id="IPR021503">
    <property type="entry name" value="DUF3110"/>
</dbReference>
<keyword evidence="2" id="KW-0732">Signal</keyword>
<feature type="chain" id="PRO_5030874219" evidence="2">
    <location>
        <begin position="24"/>
        <end position="251"/>
    </location>
</feature>
<proteinExistence type="predicted"/>
<feature type="region of interest" description="Disordered" evidence="1">
    <location>
        <begin position="83"/>
        <end position="107"/>
    </location>
</feature>
<evidence type="ECO:0000313" key="3">
    <source>
        <dbReference type="EMBL" id="CAD8797586.1"/>
    </source>
</evidence>
<gene>
    <name evidence="3" type="ORF">HTEP1355_LOCUS11227</name>
</gene>
<protein>
    <submittedName>
        <fullName evidence="3">Uncharacterized protein</fullName>
    </submittedName>
</protein>
<organism evidence="3">
    <name type="scientific">Hemiselmis tepida</name>
    <dbReference type="NCBI Taxonomy" id="464990"/>
    <lineage>
        <taxon>Eukaryota</taxon>
        <taxon>Cryptophyceae</taxon>
        <taxon>Cryptomonadales</taxon>
        <taxon>Hemiselmidaceae</taxon>
        <taxon>Hemiselmis</taxon>
    </lineage>
</organism>
<dbReference type="EMBL" id="HBFN01019214">
    <property type="protein sequence ID" value="CAD8797586.1"/>
    <property type="molecule type" value="Transcribed_RNA"/>
</dbReference>
<dbReference type="Pfam" id="PF11360">
    <property type="entry name" value="DUF3110"/>
    <property type="match status" value="1"/>
</dbReference>
<evidence type="ECO:0000256" key="1">
    <source>
        <dbReference type="SAM" id="MobiDB-lite"/>
    </source>
</evidence>
<evidence type="ECO:0000256" key="2">
    <source>
        <dbReference type="SAM" id="SignalP"/>
    </source>
</evidence>
<feature type="compositionally biased region" description="Gly residues" evidence="1">
    <location>
        <begin position="218"/>
        <end position="233"/>
    </location>
</feature>
<accession>A0A7S0YX48</accession>
<reference evidence="3" key="1">
    <citation type="submission" date="2021-01" db="EMBL/GenBank/DDBJ databases">
        <authorList>
            <person name="Corre E."/>
            <person name="Pelletier E."/>
            <person name="Niang G."/>
            <person name="Scheremetjew M."/>
            <person name="Finn R."/>
            <person name="Kale V."/>
            <person name="Holt S."/>
            <person name="Cochrane G."/>
            <person name="Meng A."/>
            <person name="Brown T."/>
            <person name="Cohen L."/>
        </authorList>
    </citation>
    <scope>NUCLEOTIDE SEQUENCE</scope>
    <source>
        <strain evidence="3">CCMP443</strain>
    </source>
</reference>
<name>A0A7S0YX48_9CRYP</name>
<feature type="compositionally biased region" description="Gly residues" evidence="1">
    <location>
        <begin position="88"/>
        <end position="98"/>
    </location>
</feature>